<name>A0A8J2ZV84_9BACL</name>
<dbReference type="PANTHER" id="PTHR43436">
    <property type="entry name" value="ARAC-FAMILY TRANSCRIPTIONAL REGULATOR"/>
    <property type="match status" value="1"/>
</dbReference>
<dbReference type="PANTHER" id="PTHR43436:SF1">
    <property type="entry name" value="TRANSCRIPTIONAL REGULATORY PROTEIN"/>
    <property type="match status" value="1"/>
</dbReference>
<evidence type="ECO:0000313" key="2">
    <source>
        <dbReference type="EMBL" id="GGH79606.1"/>
    </source>
</evidence>
<accession>A0A8J2ZV84</accession>
<comment type="caution">
    <text evidence="2">The sequence shown here is derived from an EMBL/GenBank/DDBJ whole genome shotgun (WGS) entry which is preliminary data.</text>
</comment>
<sequence>MFDQINHLQNELAELIDRHTDRDGYQPTKIPYLGFSRYSTSHYSTLAGPPYGLYNPSIGIVVQGSKDVILGGDRFRYDPSNYFVTSMDLPIIFEALGASSEVPNLSCKIEFTPSLIFELLSLEEFKVTSKKIAKRGKDAAKLDVSMLDAVVRLVRLLDKPVDIPVLAPLYTKEILYKTLHSEHGGSLKK</sequence>
<dbReference type="Pfam" id="PF06719">
    <property type="entry name" value="AraC_N"/>
    <property type="match status" value="1"/>
</dbReference>
<keyword evidence="3" id="KW-1185">Reference proteome</keyword>
<dbReference type="Proteomes" id="UP000656813">
    <property type="component" value="Unassembled WGS sequence"/>
</dbReference>
<organism evidence="2 3">
    <name type="scientific">Pullulanibacillus pueri</name>
    <dbReference type="NCBI Taxonomy" id="1437324"/>
    <lineage>
        <taxon>Bacteria</taxon>
        <taxon>Bacillati</taxon>
        <taxon>Bacillota</taxon>
        <taxon>Bacilli</taxon>
        <taxon>Bacillales</taxon>
        <taxon>Sporolactobacillaceae</taxon>
        <taxon>Pullulanibacillus</taxon>
    </lineage>
</organism>
<dbReference type="RefSeq" id="WP_308420018.1">
    <property type="nucleotide sequence ID" value="NZ_BMFV01000008.1"/>
</dbReference>
<dbReference type="GO" id="GO:0006355">
    <property type="term" value="P:regulation of DNA-templated transcription"/>
    <property type="evidence" value="ECO:0007669"/>
    <property type="project" value="TreeGrafter"/>
</dbReference>
<evidence type="ECO:0000313" key="3">
    <source>
        <dbReference type="Proteomes" id="UP000656813"/>
    </source>
</evidence>
<evidence type="ECO:0000259" key="1">
    <source>
        <dbReference type="Pfam" id="PF06719"/>
    </source>
</evidence>
<protein>
    <recommendedName>
        <fullName evidence="1">Transcription regulator HTH AraC N-terminal domain-containing protein</fullName>
    </recommendedName>
</protein>
<proteinExistence type="predicted"/>
<reference evidence="2" key="2">
    <citation type="submission" date="2020-09" db="EMBL/GenBank/DDBJ databases">
        <authorList>
            <person name="Sun Q."/>
            <person name="Zhou Y."/>
        </authorList>
    </citation>
    <scope>NUCLEOTIDE SEQUENCE</scope>
    <source>
        <strain evidence="2">CGMCC 1.12777</strain>
    </source>
</reference>
<feature type="domain" description="Transcription regulator HTH AraC N-terminal" evidence="1">
    <location>
        <begin position="43"/>
        <end position="185"/>
    </location>
</feature>
<gene>
    <name evidence="2" type="ORF">GCM10007096_14780</name>
</gene>
<dbReference type="InterPro" id="IPR009594">
    <property type="entry name" value="Tscrpt_reg_HTH_AraC_N"/>
</dbReference>
<dbReference type="EMBL" id="BMFV01000008">
    <property type="protein sequence ID" value="GGH79606.1"/>
    <property type="molecule type" value="Genomic_DNA"/>
</dbReference>
<reference evidence="2" key="1">
    <citation type="journal article" date="2014" name="Int. J. Syst. Evol. Microbiol.">
        <title>Complete genome sequence of Corynebacterium casei LMG S-19264T (=DSM 44701T), isolated from a smear-ripened cheese.</title>
        <authorList>
            <consortium name="US DOE Joint Genome Institute (JGI-PGF)"/>
            <person name="Walter F."/>
            <person name="Albersmeier A."/>
            <person name="Kalinowski J."/>
            <person name="Ruckert C."/>
        </authorList>
    </citation>
    <scope>NUCLEOTIDE SEQUENCE</scope>
    <source>
        <strain evidence="2">CGMCC 1.12777</strain>
    </source>
</reference>
<dbReference type="AlphaFoldDB" id="A0A8J2ZV84"/>